<sequence length="214" mass="23408">MKTVSLHIHMNASSPLPFSQACENNQGPIFEVLSTAFACSRHVLEIGSGTGQHSVFLAPRLAHLIWQTSDLQEQHAGIQAWHAAHGAANLRAPLVFDLASSAWPDSGSPQSFDAVFTSNTCHIVAWPLVQRMFTLVGQHLPTGGMFAIYGPFNYGGQFTSKSNQAFDAWLRQRDAASGIRDFEAITALAQEHGMQLQLDQAMPANNRTLVFHKL</sequence>
<dbReference type="Pfam" id="PF06080">
    <property type="entry name" value="DUF938"/>
    <property type="match status" value="1"/>
</dbReference>
<reference evidence="1 2" key="1">
    <citation type="submission" date="2023-05" db="EMBL/GenBank/DDBJ databases">
        <authorList>
            <person name="Yin Y."/>
            <person name="Lu Z."/>
        </authorList>
    </citation>
    <scope>NUCLEOTIDE SEQUENCE [LARGE SCALE GENOMIC DNA]</scope>
    <source>
        <strain evidence="1 2">ZM22</strain>
    </source>
</reference>
<evidence type="ECO:0000313" key="1">
    <source>
        <dbReference type="EMBL" id="WHS66898.1"/>
    </source>
</evidence>
<protein>
    <submittedName>
        <fullName evidence="1">DUF938 domain-containing protein</fullName>
    </submittedName>
</protein>
<dbReference type="Gene3D" id="3.40.50.150">
    <property type="entry name" value="Vaccinia Virus protein VP39"/>
    <property type="match status" value="1"/>
</dbReference>
<accession>A0ABY8SV34</accession>
<organism evidence="1 2">
    <name type="scientific">Comamonas resistens</name>
    <dbReference type="NCBI Taxonomy" id="3046670"/>
    <lineage>
        <taxon>Bacteria</taxon>
        <taxon>Pseudomonadati</taxon>
        <taxon>Pseudomonadota</taxon>
        <taxon>Betaproteobacteria</taxon>
        <taxon>Burkholderiales</taxon>
        <taxon>Comamonadaceae</taxon>
        <taxon>Comamonas</taxon>
    </lineage>
</organism>
<dbReference type="PANTHER" id="PTHR20974">
    <property type="entry name" value="UPF0585 PROTEIN CG18661"/>
    <property type="match status" value="1"/>
</dbReference>
<dbReference type="Proteomes" id="UP001240697">
    <property type="component" value="Chromosome"/>
</dbReference>
<dbReference type="InterPro" id="IPR029063">
    <property type="entry name" value="SAM-dependent_MTases_sf"/>
</dbReference>
<dbReference type="CDD" id="cd02440">
    <property type="entry name" value="AdoMet_MTases"/>
    <property type="match status" value="1"/>
</dbReference>
<evidence type="ECO:0000313" key="2">
    <source>
        <dbReference type="Proteomes" id="UP001240697"/>
    </source>
</evidence>
<gene>
    <name evidence="1" type="ORF">QMY55_07155</name>
</gene>
<dbReference type="InterPro" id="IPR010342">
    <property type="entry name" value="DUF938"/>
</dbReference>
<dbReference type="PANTHER" id="PTHR20974:SF0">
    <property type="entry name" value="UPF0585 PROTEIN CG18661"/>
    <property type="match status" value="1"/>
</dbReference>
<dbReference type="EMBL" id="CP125947">
    <property type="protein sequence ID" value="WHS66898.1"/>
    <property type="molecule type" value="Genomic_DNA"/>
</dbReference>
<dbReference type="SUPFAM" id="SSF53335">
    <property type="entry name" value="S-adenosyl-L-methionine-dependent methyltransferases"/>
    <property type="match status" value="1"/>
</dbReference>
<name>A0ABY8SV34_9BURK</name>
<keyword evidence="2" id="KW-1185">Reference proteome</keyword>
<dbReference type="PROSITE" id="PS51257">
    <property type="entry name" value="PROKAR_LIPOPROTEIN"/>
    <property type="match status" value="1"/>
</dbReference>
<dbReference type="RefSeq" id="WP_283487972.1">
    <property type="nucleotide sequence ID" value="NZ_CP125947.1"/>
</dbReference>
<proteinExistence type="predicted"/>